<dbReference type="GO" id="GO:0045892">
    <property type="term" value="P:negative regulation of DNA-templated transcription"/>
    <property type="evidence" value="ECO:0007669"/>
    <property type="project" value="TreeGrafter"/>
</dbReference>
<feature type="domain" description="IclR-ED" evidence="1">
    <location>
        <begin position="1"/>
        <end position="162"/>
    </location>
</feature>
<evidence type="ECO:0000313" key="3">
    <source>
        <dbReference type="Proteomes" id="UP000460221"/>
    </source>
</evidence>
<evidence type="ECO:0000259" key="1">
    <source>
        <dbReference type="PROSITE" id="PS51078"/>
    </source>
</evidence>
<dbReference type="InterPro" id="IPR050707">
    <property type="entry name" value="HTH_MetabolicPath_Reg"/>
</dbReference>
<dbReference type="Pfam" id="PF01614">
    <property type="entry name" value="IclR_C"/>
    <property type="match status" value="1"/>
</dbReference>
<organism evidence="2 3">
    <name type="scientific">Nakamurella alba</name>
    <dbReference type="NCBI Taxonomy" id="2665158"/>
    <lineage>
        <taxon>Bacteria</taxon>
        <taxon>Bacillati</taxon>
        <taxon>Actinomycetota</taxon>
        <taxon>Actinomycetes</taxon>
        <taxon>Nakamurellales</taxon>
        <taxon>Nakamurellaceae</taxon>
        <taxon>Nakamurella</taxon>
    </lineage>
</organism>
<dbReference type="Gene3D" id="3.30.450.40">
    <property type="match status" value="1"/>
</dbReference>
<keyword evidence="3" id="KW-1185">Reference proteome</keyword>
<dbReference type="SUPFAM" id="SSF55781">
    <property type="entry name" value="GAF domain-like"/>
    <property type="match status" value="1"/>
</dbReference>
<proteinExistence type="predicted"/>
<dbReference type="PROSITE" id="PS51078">
    <property type="entry name" value="ICLR_ED"/>
    <property type="match status" value="1"/>
</dbReference>
<evidence type="ECO:0000313" key="2">
    <source>
        <dbReference type="EMBL" id="MTD12335.1"/>
    </source>
</evidence>
<dbReference type="Proteomes" id="UP000460221">
    <property type="component" value="Unassembled WGS sequence"/>
</dbReference>
<dbReference type="InterPro" id="IPR029016">
    <property type="entry name" value="GAF-like_dom_sf"/>
</dbReference>
<name>A0A7K1FE07_9ACTN</name>
<sequence length="169" mass="17233">MAELRDAVGETIHLSVAEGPWVVLVEKVESGNPVRTYSAVGTRYPIHATSAGLAILSATPPEAVRSILGDGPFVGVTPETPTELAAVLESARQAEQLGYAVGAGTRHAEVTAIGAAIRNAAGQPIAALSISAPSSRMPQEVWAAYGARVRAAADRVTARLGGVIADGDA</sequence>
<dbReference type="InterPro" id="IPR014757">
    <property type="entry name" value="Tscrpt_reg_IclR_C"/>
</dbReference>
<accession>A0A7K1FE07</accession>
<protein>
    <recommendedName>
        <fullName evidence="1">IclR-ED domain-containing protein</fullName>
    </recommendedName>
</protein>
<dbReference type="GO" id="GO:0003700">
    <property type="term" value="F:DNA-binding transcription factor activity"/>
    <property type="evidence" value="ECO:0007669"/>
    <property type="project" value="TreeGrafter"/>
</dbReference>
<dbReference type="GO" id="GO:0003677">
    <property type="term" value="F:DNA binding"/>
    <property type="evidence" value="ECO:0007669"/>
    <property type="project" value="TreeGrafter"/>
</dbReference>
<dbReference type="AlphaFoldDB" id="A0A7K1FE07"/>
<gene>
    <name evidence="2" type="ORF">GIS00_00065</name>
</gene>
<dbReference type="PANTHER" id="PTHR30136">
    <property type="entry name" value="HELIX-TURN-HELIX TRANSCRIPTIONAL REGULATOR, ICLR FAMILY"/>
    <property type="match status" value="1"/>
</dbReference>
<reference evidence="2 3" key="1">
    <citation type="submission" date="2019-11" db="EMBL/GenBank/DDBJ databases">
        <authorList>
            <person name="Jiang L.-Q."/>
        </authorList>
    </citation>
    <scope>NUCLEOTIDE SEQUENCE [LARGE SCALE GENOMIC DNA]</scope>
    <source>
        <strain evidence="2 3">YIM 132087</strain>
    </source>
</reference>
<dbReference type="PANTHER" id="PTHR30136:SF24">
    <property type="entry name" value="HTH-TYPE TRANSCRIPTIONAL REPRESSOR ALLR"/>
    <property type="match status" value="1"/>
</dbReference>
<dbReference type="EMBL" id="WLYK01000001">
    <property type="protein sequence ID" value="MTD12335.1"/>
    <property type="molecule type" value="Genomic_DNA"/>
</dbReference>
<comment type="caution">
    <text evidence="2">The sequence shown here is derived from an EMBL/GenBank/DDBJ whole genome shotgun (WGS) entry which is preliminary data.</text>
</comment>